<keyword evidence="1" id="KW-0812">Transmembrane</keyword>
<keyword evidence="1" id="KW-0472">Membrane</keyword>
<keyword evidence="1" id="KW-1133">Transmembrane helix</keyword>
<name>A0A813VNH1_9BILA</name>
<feature type="transmembrane region" description="Helical" evidence="1">
    <location>
        <begin position="36"/>
        <end position="60"/>
    </location>
</feature>
<accession>A0A813VNH1</accession>
<dbReference type="EMBL" id="CAJNOI010000002">
    <property type="protein sequence ID" value="CAF0727150.1"/>
    <property type="molecule type" value="Genomic_DNA"/>
</dbReference>
<dbReference type="EMBL" id="CAJOAZ010000009">
    <property type="protein sequence ID" value="CAF3485628.1"/>
    <property type="molecule type" value="Genomic_DNA"/>
</dbReference>
<protein>
    <submittedName>
        <fullName evidence="5">Uncharacterized protein</fullName>
    </submittedName>
</protein>
<comment type="caution">
    <text evidence="5">The sequence shown here is derived from an EMBL/GenBank/DDBJ whole genome shotgun (WGS) entry which is preliminary data.</text>
</comment>
<dbReference type="EMBL" id="CAJNON010000037">
    <property type="protein sequence ID" value="CAF0840065.1"/>
    <property type="molecule type" value="Genomic_DNA"/>
</dbReference>
<dbReference type="Proteomes" id="UP000663891">
    <property type="component" value="Unassembled WGS sequence"/>
</dbReference>
<evidence type="ECO:0000313" key="5">
    <source>
        <dbReference type="EMBL" id="CAF0840065.1"/>
    </source>
</evidence>
<organism evidence="5 9">
    <name type="scientific">Adineta steineri</name>
    <dbReference type="NCBI Taxonomy" id="433720"/>
    <lineage>
        <taxon>Eukaryota</taxon>
        <taxon>Metazoa</taxon>
        <taxon>Spiralia</taxon>
        <taxon>Gnathifera</taxon>
        <taxon>Rotifera</taxon>
        <taxon>Eurotatoria</taxon>
        <taxon>Bdelloidea</taxon>
        <taxon>Adinetida</taxon>
        <taxon>Adinetidae</taxon>
        <taxon>Adineta</taxon>
    </lineage>
</organism>
<evidence type="ECO:0000313" key="8">
    <source>
        <dbReference type="Proteomes" id="UP000663832"/>
    </source>
</evidence>
<evidence type="ECO:0000313" key="3">
    <source>
        <dbReference type="EMBL" id="CAF0792616.1"/>
    </source>
</evidence>
<gene>
    <name evidence="2" type="ORF">BJG266_LOCUS862</name>
    <name evidence="6" type="ORF">OKA104_LOCUS227</name>
    <name evidence="7" type="ORF">OXD698_LOCUS404</name>
    <name evidence="3" type="ORF">QVE165_LOCUS3779</name>
    <name evidence="4" type="ORF">QVE165_LOCUS3996</name>
    <name evidence="5" type="ORF">VCS650_LOCUS6085</name>
</gene>
<evidence type="ECO:0000256" key="1">
    <source>
        <dbReference type="SAM" id="Phobius"/>
    </source>
</evidence>
<keyword evidence="8" id="KW-1185">Reference proteome</keyword>
<dbReference type="EMBL" id="CAJNOM010000014">
    <property type="protein sequence ID" value="CAF0792616.1"/>
    <property type="molecule type" value="Genomic_DNA"/>
</dbReference>
<dbReference type="AlphaFoldDB" id="A0A813VNH1"/>
<dbReference type="EMBL" id="CAJOAY010000004">
    <property type="protein sequence ID" value="CAF3479482.1"/>
    <property type="molecule type" value="Genomic_DNA"/>
</dbReference>
<dbReference type="Proteomes" id="UP000663881">
    <property type="component" value="Unassembled WGS sequence"/>
</dbReference>
<dbReference type="OrthoDB" id="10050694at2759"/>
<evidence type="ECO:0000313" key="7">
    <source>
        <dbReference type="EMBL" id="CAF3485628.1"/>
    </source>
</evidence>
<evidence type="ECO:0000313" key="6">
    <source>
        <dbReference type="EMBL" id="CAF3479482.1"/>
    </source>
</evidence>
<evidence type="ECO:0000313" key="4">
    <source>
        <dbReference type="EMBL" id="CAF0796783.1"/>
    </source>
</evidence>
<dbReference type="Proteomes" id="UP000663877">
    <property type="component" value="Unassembled WGS sequence"/>
</dbReference>
<dbReference type="EMBL" id="CAJNOM010000015">
    <property type="protein sequence ID" value="CAF0796783.1"/>
    <property type="molecule type" value="Genomic_DNA"/>
</dbReference>
<dbReference type="Proteomes" id="UP000663832">
    <property type="component" value="Unassembled WGS sequence"/>
</dbReference>
<proteinExistence type="predicted"/>
<reference evidence="5" key="1">
    <citation type="submission" date="2021-02" db="EMBL/GenBank/DDBJ databases">
        <authorList>
            <person name="Nowell W R."/>
        </authorList>
    </citation>
    <scope>NUCLEOTIDE SEQUENCE</scope>
</reference>
<dbReference type="Proteomes" id="UP000663844">
    <property type="component" value="Unassembled WGS sequence"/>
</dbReference>
<evidence type="ECO:0000313" key="2">
    <source>
        <dbReference type="EMBL" id="CAF0727150.1"/>
    </source>
</evidence>
<sequence length="96" mass="11348">MMSRKLSSRLLLTKQQLTTTTTPTIINTNNERQSKIVRWICGMIIGSAPFLIILFSWMFVSICVNNFVRLYQYRKKRYRRATQTNEIENIISKTDI</sequence>
<evidence type="ECO:0000313" key="9">
    <source>
        <dbReference type="Proteomes" id="UP000663891"/>
    </source>
</evidence>